<dbReference type="EMBL" id="CAJNYU010003410">
    <property type="protein sequence ID" value="CAF3671913.1"/>
    <property type="molecule type" value="Genomic_DNA"/>
</dbReference>
<evidence type="ECO:0000256" key="1">
    <source>
        <dbReference type="SAM" id="MobiDB-lite"/>
    </source>
</evidence>
<sequence length="123" mass="14427">MCFTSIKNIDPKPSKEVQDLQDELNLSTIEWMQAFKDLNEKVANAEENNKKLEENNKKLEENNKTLEENNKKLEETHSTDIKFIVSLLVNEMIENLDDEKNNAKQKYKSDSFHQHGAKKARFE</sequence>
<protein>
    <submittedName>
        <fullName evidence="2">Uncharacterized protein</fullName>
    </submittedName>
</protein>
<evidence type="ECO:0000313" key="4">
    <source>
        <dbReference type="Proteomes" id="UP000663869"/>
    </source>
</evidence>
<reference evidence="2" key="1">
    <citation type="submission" date="2021-02" db="EMBL/GenBank/DDBJ databases">
        <authorList>
            <person name="Nowell W R."/>
        </authorList>
    </citation>
    <scope>NUCLEOTIDE SEQUENCE</scope>
</reference>
<proteinExistence type="predicted"/>
<accession>A0A818SPB4</accession>
<evidence type="ECO:0000313" key="3">
    <source>
        <dbReference type="EMBL" id="CAF4521233.1"/>
    </source>
</evidence>
<feature type="region of interest" description="Disordered" evidence="1">
    <location>
        <begin position="46"/>
        <end position="73"/>
    </location>
</feature>
<evidence type="ECO:0000313" key="2">
    <source>
        <dbReference type="EMBL" id="CAF3671913.1"/>
    </source>
</evidence>
<dbReference type="Proteomes" id="UP000663862">
    <property type="component" value="Unassembled WGS sequence"/>
</dbReference>
<dbReference type="EMBL" id="CAJOBQ010001858">
    <property type="protein sequence ID" value="CAF4521233.1"/>
    <property type="molecule type" value="Genomic_DNA"/>
</dbReference>
<dbReference type="AlphaFoldDB" id="A0A818SPB4"/>
<comment type="caution">
    <text evidence="2">The sequence shown here is derived from an EMBL/GenBank/DDBJ whole genome shotgun (WGS) entry which is preliminary data.</text>
</comment>
<dbReference type="Proteomes" id="UP000663869">
    <property type="component" value="Unassembled WGS sequence"/>
</dbReference>
<name>A0A818SPB4_9BILA</name>
<feature type="region of interest" description="Disordered" evidence="1">
    <location>
        <begin position="104"/>
        <end position="123"/>
    </location>
</feature>
<gene>
    <name evidence="2" type="ORF">FME351_LOCUS25776</name>
    <name evidence="3" type="ORF">TSG867_LOCUS22587</name>
</gene>
<organism evidence="2 4">
    <name type="scientific">Rotaria socialis</name>
    <dbReference type="NCBI Taxonomy" id="392032"/>
    <lineage>
        <taxon>Eukaryota</taxon>
        <taxon>Metazoa</taxon>
        <taxon>Spiralia</taxon>
        <taxon>Gnathifera</taxon>
        <taxon>Rotifera</taxon>
        <taxon>Eurotatoria</taxon>
        <taxon>Bdelloidea</taxon>
        <taxon>Philodinida</taxon>
        <taxon>Philodinidae</taxon>
        <taxon>Rotaria</taxon>
    </lineage>
</organism>
<feature type="compositionally biased region" description="Basic and acidic residues" evidence="1">
    <location>
        <begin position="104"/>
        <end position="113"/>
    </location>
</feature>